<dbReference type="PRINTS" id="PR00379">
    <property type="entry name" value="INTEIN"/>
</dbReference>
<dbReference type="NCBIfam" id="TIGR01445">
    <property type="entry name" value="intein_Nterm"/>
    <property type="match status" value="1"/>
</dbReference>
<protein>
    <recommendedName>
        <fullName evidence="5">UDP-glucuronate decarboxylase</fullName>
        <ecNumber evidence="5">4.1.1.35</ecNumber>
    </recommendedName>
</protein>
<name>A0A2G9YRA9_9BACT</name>
<gene>
    <name evidence="17" type="ORF">COX39_01030</name>
</gene>
<evidence type="ECO:0000256" key="13">
    <source>
        <dbReference type="ARBA" id="ARBA00023034"/>
    </source>
</evidence>
<dbReference type="InterPro" id="IPR003587">
    <property type="entry name" value="Hint_dom_N"/>
</dbReference>
<dbReference type="NCBIfam" id="TIGR01443">
    <property type="entry name" value="intein_Cterm"/>
    <property type="match status" value="1"/>
</dbReference>
<dbReference type="InterPro" id="IPR036844">
    <property type="entry name" value="Hint_dom_sf"/>
</dbReference>
<evidence type="ECO:0000256" key="4">
    <source>
        <dbReference type="ARBA" id="ARBA00007505"/>
    </source>
</evidence>
<reference evidence="17 18" key="1">
    <citation type="submission" date="2017-09" db="EMBL/GenBank/DDBJ databases">
        <title>Depth-based differentiation of microbial function through sediment-hosted aquifers and enrichment of novel symbionts in the deep terrestrial subsurface.</title>
        <authorList>
            <person name="Probst A.J."/>
            <person name="Ladd B."/>
            <person name="Jarett J.K."/>
            <person name="Geller-Mcgrath D.E."/>
            <person name="Sieber C.M."/>
            <person name="Emerson J.B."/>
            <person name="Anantharaman K."/>
            <person name="Thomas B.C."/>
            <person name="Malmstrom R."/>
            <person name="Stieglmeier M."/>
            <person name="Klingl A."/>
            <person name="Woyke T."/>
            <person name="Ryan C.M."/>
            <person name="Banfield J.F."/>
        </authorList>
    </citation>
    <scope>NUCLEOTIDE SEQUENCE [LARGE SCALE GENOMIC DNA]</scope>
    <source>
        <strain evidence="17">CG23_combo_of_CG06-09_8_20_14_all_40_13</strain>
    </source>
</reference>
<dbReference type="InterPro" id="IPR036291">
    <property type="entry name" value="NAD(P)-bd_dom_sf"/>
</dbReference>
<evidence type="ECO:0000256" key="3">
    <source>
        <dbReference type="ARBA" id="ARBA00005100"/>
    </source>
</evidence>
<dbReference type="GO" id="GO:0005737">
    <property type="term" value="C:cytoplasm"/>
    <property type="evidence" value="ECO:0007669"/>
    <property type="project" value="TreeGrafter"/>
</dbReference>
<dbReference type="SUPFAM" id="SSF55608">
    <property type="entry name" value="Homing endonucleases"/>
    <property type="match status" value="2"/>
</dbReference>
<dbReference type="Proteomes" id="UP000231567">
    <property type="component" value="Unassembled WGS sequence"/>
</dbReference>
<dbReference type="PROSITE" id="PS50818">
    <property type="entry name" value="INTEIN_C_TER"/>
    <property type="match status" value="1"/>
</dbReference>
<dbReference type="EMBL" id="PCRM01000017">
    <property type="protein sequence ID" value="PIP21775.1"/>
    <property type="molecule type" value="Genomic_DNA"/>
</dbReference>
<dbReference type="InterPro" id="IPR044516">
    <property type="entry name" value="UXS-like"/>
</dbReference>
<feature type="domain" description="DOD-type homing endonuclease" evidence="16">
    <location>
        <begin position="426"/>
        <end position="563"/>
    </location>
</feature>
<evidence type="ECO:0000256" key="6">
    <source>
        <dbReference type="ARBA" id="ARBA00022692"/>
    </source>
</evidence>
<accession>A0A2G9YRA9</accession>
<comment type="similarity">
    <text evidence="4">Belongs to the NAD(P)-dependent epimerase/dehydratase family. UDP-glucuronic acid decarboxylase subfamily.</text>
</comment>
<evidence type="ECO:0000256" key="11">
    <source>
        <dbReference type="ARBA" id="ARBA00023000"/>
    </source>
</evidence>
<dbReference type="Gene3D" id="3.40.50.720">
    <property type="entry name" value="NAD(P)-binding Rossmann-like Domain"/>
    <property type="match status" value="2"/>
</dbReference>
<dbReference type="Pfam" id="PF16363">
    <property type="entry name" value="GDP_Man_Dehyd"/>
    <property type="match status" value="1"/>
</dbReference>
<evidence type="ECO:0000313" key="17">
    <source>
        <dbReference type="EMBL" id="PIP21775.1"/>
    </source>
</evidence>
<evidence type="ECO:0000256" key="10">
    <source>
        <dbReference type="ARBA" id="ARBA00022989"/>
    </source>
</evidence>
<dbReference type="PROSITE" id="PS50817">
    <property type="entry name" value="INTEIN_N_TER"/>
    <property type="match status" value="1"/>
</dbReference>
<evidence type="ECO:0000256" key="14">
    <source>
        <dbReference type="ARBA" id="ARBA00023136"/>
    </source>
</evidence>
<dbReference type="InterPro" id="IPR030934">
    <property type="entry name" value="Intein_C"/>
</dbReference>
<dbReference type="GO" id="GO:0004519">
    <property type="term" value="F:endonuclease activity"/>
    <property type="evidence" value="ECO:0007669"/>
    <property type="project" value="InterPro"/>
</dbReference>
<comment type="pathway">
    <text evidence="3">Nucleotide-sugar biosynthesis; UDP-alpha-D-xylose biosynthesis; UDP-alpha-D-xylose from UDP-alpha-D-glucuronate: step 1/1.</text>
</comment>
<evidence type="ECO:0000256" key="2">
    <source>
        <dbReference type="ARBA" id="ARBA00004447"/>
    </source>
</evidence>
<dbReference type="InterPro" id="IPR003586">
    <property type="entry name" value="Hint_dom_C"/>
</dbReference>
<dbReference type="InterPro" id="IPR027434">
    <property type="entry name" value="Homing_endonucl"/>
</dbReference>
<comment type="cofactor">
    <cofactor evidence="1">
        <name>NAD(+)</name>
        <dbReference type="ChEBI" id="CHEBI:57540"/>
    </cofactor>
</comment>
<dbReference type="SUPFAM" id="SSF51294">
    <property type="entry name" value="Hedgehog/intein (Hint) domain"/>
    <property type="match status" value="1"/>
</dbReference>
<keyword evidence="15" id="KW-0456">Lyase</keyword>
<dbReference type="SMART" id="SM00306">
    <property type="entry name" value="HintN"/>
    <property type="match status" value="1"/>
</dbReference>
<organism evidence="17 18">
    <name type="scientific">Candidatus Nealsonbacteria bacterium CG23_combo_of_CG06-09_8_20_14_all_40_13</name>
    <dbReference type="NCBI Taxonomy" id="1974724"/>
    <lineage>
        <taxon>Bacteria</taxon>
        <taxon>Candidatus Nealsoniibacteriota</taxon>
    </lineage>
</organism>
<dbReference type="UniPathway" id="UPA00796">
    <property type="reaction ID" value="UER00771"/>
</dbReference>
<dbReference type="GO" id="GO:0016539">
    <property type="term" value="P:intein-mediated protein splicing"/>
    <property type="evidence" value="ECO:0007669"/>
    <property type="project" value="InterPro"/>
</dbReference>
<evidence type="ECO:0000256" key="12">
    <source>
        <dbReference type="ARBA" id="ARBA00023027"/>
    </source>
</evidence>
<evidence type="ECO:0000259" key="16">
    <source>
        <dbReference type="PROSITE" id="PS50819"/>
    </source>
</evidence>
<dbReference type="PANTHER" id="PTHR43078">
    <property type="entry name" value="UDP-GLUCURONIC ACID DECARBOXYLASE-RELATED"/>
    <property type="match status" value="1"/>
</dbReference>
<keyword evidence="12" id="KW-0520">NAD</keyword>
<comment type="caution">
    <text evidence="17">The sequence shown here is derived from an EMBL/GenBank/DDBJ whole genome shotgun (WGS) entry which is preliminary data.</text>
</comment>
<keyword evidence="10" id="KW-1133">Transmembrane helix</keyword>
<keyword evidence="13" id="KW-0333">Golgi apparatus</keyword>
<evidence type="ECO:0000256" key="8">
    <source>
        <dbReference type="ARBA" id="ARBA00022813"/>
    </source>
</evidence>
<dbReference type="InterPro" id="IPR004042">
    <property type="entry name" value="Intein_endonuc_central"/>
</dbReference>
<dbReference type="CDD" id="cd00081">
    <property type="entry name" value="Hint"/>
    <property type="match status" value="1"/>
</dbReference>
<comment type="subcellular location">
    <subcellularLocation>
        <location evidence="2">Golgi apparatus</location>
        <location evidence="2">Golgi stack membrane</location>
        <topology evidence="2">Single-pass type II membrane protein</topology>
    </subcellularLocation>
</comment>
<keyword evidence="11" id="KW-0651">Protein splicing</keyword>
<dbReference type="SUPFAM" id="SSF51735">
    <property type="entry name" value="NAD(P)-binding Rossmann-fold domains"/>
    <property type="match status" value="2"/>
</dbReference>
<dbReference type="PROSITE" id="PS50819">
    <property type="entry name" value="INTEIN_ENDONUCLEASE"/>
    <property type="match status" value="1"/>
</dbReference>
<dbReference type="EC" id="4.1.1.35" evidence="5"/>
<keyword evidence="8" id="KW-0068">Autocatalytic cleavage</keyword>
<dbReference type="Pfam" id="PF14890">
    <property type="entry name" value="Intein_splicing"/>
    <property type="match status" value="1"/>
</dbReference>
<proteinExistence type="inferred from homology"/>
<evidence type="ECO:0000256" key="5">
    <source>
        <dbReference type="ARBA" id="ARBA00012290"/>
    </source>
</evidence>
<dbReference type="GO" id="GO:0048040">
    <property type="term" value="F:UDP-glucuronate decarboxylase activity"/>
    <property type="evidence" value="ECO:0007669"/>
    <property type="project" value="UniProtKB-EC"/>
</dbReference>
<keyword evidence="7" id="KW-0210">Decarboxylase</keyword>
<dbReference type="PANTHER" id="PTHR43078:SF6">
    <property type="entry name" value="UDP-GLUCURONIC ACID DECARBOXYLASE 1"/>
    <property type="match status" value="1"/>
</dbReference>
<evidence type="ECO:0000256" key="9">
    <source>
        <dbReference type="ARBA" id="ARBA00022968"/>
    </source>
</evidence>
<dbReference type="InterPro" id="IPR006141">
    <property type="entry name" value="Intein_N"/>
</dbReference>
<dbReference type="InterPro" id="IPR006142">
    <property type="entry name" value="INTEIN"/>
</dbReference>
<dbReference type="Gene3D" id="2.170.16.10">
    <property type="entry name" value="Hedgehog/Intein (Hint) domain"/>
    <property type="match status" value="2"/>
</dbReference>
<evidence type="ECO:0000256" key="7">
    <source>
        <dbReference type="ARBA" id="ARBA00022793"/>
    </source>
</evidence>
<evidence type="ECO:0000256" key="1">
    <source>
        <dbReference type="ARBA" id="ARBA00001911"/>
    </source>
</evidence>
<dbReference type="GO" id="GO:0070403">
    <property type="term" value="F:NAD+ binding"/>
    <property type="evidence" value="ECO:0007669"/>
    <property type="project" value="InterPro"/>
</dbReference>
<dbReference type="SMART" id="SM00305">
    <property type="entry name" value="HintC"/>
    <property type="match status" value="1"/>
</dbReference>
<evidence type="ECO:0000313" key="18">
    <source>
        <dbReference type="Proteomes" id="UP000231567"/>
    </source>
</evidence>
<keyword evidence="14" id="KW-0472">Membrane</keyword>
<dbReference type="GO" id="GO:0042732">
    <property type="term" value="P:D-xylose metabolic process"/>
    <property type="evidence" value="ECO:0007669"/>
    <property type="project" value="InterPro"/>
</dbReference>
<dbReference type="Gene3D" id="3.10.28.10">
    <property type="entry name" value="Homing endonucleases"/>
    <property type="match status" value="1"/>
</dbReference>
<sequence length="790" mass="89983">MKTILVTGGAGFIGSNLCERLLNEGNKVICLDSLITGNIKNISPLFSNSNFIFIRHDISKPVTFSLGQPQNPEAISFHLPYKIDYLLNLACPASPVDFPIYPLEILLTCSYGTKNMLDLALAHQARFIQASTSEVYGDPIEHPQKETYFGNVNPYGPRSCYDEGKRYAEALTYNYRKKYGLNTGIVRIFNSILGDQPVFVLNDGKLYLETIEKYVQKLEQKGDVQKRKIYVPSFDPISKKMKLRQVSAIIKHPCLADTYELSLRYGRKVKVTGDHSVFTQDKVGQPVAKPVRMLRKGDYVAIPAKIPVIEKDFPQINVAEHFLKRLDNNKLWGYTLFSSALQKTIIQKREEINRLIEKSGRYKTQRYRNGIVDTSNRFKHQSFLPLSIVKQLNLQLPHDASLKVFSGGAHIYVPNEIKITNDILWLLGFFVAEGSFHWKDNKSYFLTFSSDIPFLKKAKKILEKNFGVKAIYQPPREQHPPSLFIHSKVLYLIFKEIFGLIGAKRLPNWILQLPLRRLKYFLEGYKDGDGTHSGKMVGEELAFNTSDSGLASDLNIILMRFGIVASLGKYKTTYKQRYGEKTFPFYRLTVCKLNDFNILNWDRGVKQTLNARRIGDLVWAQVKTIRKCLATTHVYDFSVPGFENFIAGNGVCCHNTYGPLMRPDDGRVVSNFIVQALKGEDLTVYGDGSQTRSFCYIDDMIEGIIKMMESEGRGPVNLGNPEEFTILELAKKVIELTGSKSSIIYKSLPENDPKQRKPDITLAKNKLHWQPKISLEEGLPKTIEWFKSLH</sequence>
<evidence type="ECO:0000256" key="15">
    <source>
        <dbReference type="ARBA" id="ARBA00023239"/>
    </source>
</evidence>
<dbReference type="Pfam" id="PF14528">
    <property type="entry name" value="LAGLIDADG_3"/>
    <property type="match status" value="1"/>
</dbReference>
<dbReference type="Gene3D" id="3.90.25.10">
    <property type="entry name" value="UDP-galactose 4-epimerase, domain 1"/>
    <property type="match status" value="1"/>
</dbReference>
<keyword evidence="9" id="KW-0735">Signal-anchor</keyword>
<keyword evidence="6" id="KW-0812">Transmembrane</keyword>
<dbReference type="InterPro" id="IPR016040">
    <property type="entry name" value="NAD(P)-bd_dom"/>
</dbReference>
<dbReference type="InterPro" id="IPR004860">
    <property type="entry name" value="LAGLIDADG_dom"/>
</dbReference>
<dbReference type="GO" id="GO:0033320">
    <property type="term" value="P:UDP-D-xylose biosynthetic process"/>
    <property type="evidence" value="ECO:0007669"/>
    <property type="project" value="UniProtKB-UniPathway"/>
</dbReference>
<dbReference type="AlphaFoldDB" id="A0A2G9YRA9"/>